<comment type="caution">
    <text evidence="2">The sequence shown here is derived from an EMBL/GenBank/DDBJ whole genome shotgun (WGS) entry which is preliminary data.</text>
</comment>
<accession>A0A5B7IVU4</accession>
<sequence length="112" mass="12085">MEWAGVGHAGFGGSAGLRRVWVISGTPATWESKERRGGGGRAARNGCGRREQQEEEAGPRQAGAAETHHASDTVLDTFQASTRGNNTKRLVSSLIHVLTTLHERRSHLSISR</sequence>
<dbReference type="AlphaFoldDB" id="A0A5B7IVU4"/>
<protein>
    <submittedName>
        <fullName evidence="2">Uncharacterized protein</fullName>
    </submittedName>
</protein>
<reference evidence="2 3" key="1">
    <citation type="submission" date="2019-05" db="EMBL/GenBank/DDBJ databases">
        <title>Another draft genome of Portunus trituberculatus and its Hox gene families provides insights of decapod evolution.</title>
        <authorList>
            <person name="Jeong J.-H."/>
            <person name="Song I."/>
            <person name="Kim S."/>
            <person name="Choi T."/>
            <person name="Kim D."/>
            <person name="Ryu S."/>
            <person name="Kim W."/>
        </authorList>
    </citation>
    <scope>NUCLEOTIDE SEQUENCE [LARGE SCALE GENOMIC DNA]</scope>
    <source>
        <tissue evidence="2">Muscle</tissue>
    </source>
</reference>
<name>A0A5B7IVU4_PORTR</name>
<organism evidence="2 3">
    <name type="scientific">Portunus trituberculatus</name>
    <name type="common">Swimming crab</name>
    <name type="synonym">Neptunus trituberculatus</name>
    <dbReference type="NCBI Taxonomy" id="210409"/>
    <lineage>
        <taxon>Eukaryota</taxon>
        <taxon>Metazoa</taxon>
        <taxon>Ecdysozoa</taxon>
        <taxon>Arthropoda</taxon>
        <taxon>Crustacea</taxon>
        <taxon>Multicrustacea</taxon>
        <taxon>Malacostraca</taxon>
        <taxon>Eumalacostraca</taxon>
        <taxon>Eucarida</taxon>
        <taxon>Decapoda</taxon>
        <taxon>Pleocyemata</taxon>
        <taxon>Brachyura</taxon>
        <taxon>Eubrachyura</taxon>
        <taxon>Portunoidea</taxon>
        <taxon>Portunidae</taxon>
        <taxon>Portuninae</taxon>
        <taxon>Portunus</taxon>
    </lineage>
</organism>
<gene>
    <name evidence="2" type="ORF">E2C01_079061</name>
</gene>
<evidence type="ECO:0000256" key="1">
    <source>
        <dbReference type="SAM" id="MobiDB-lite"/>
    </source>
</evidence>
<feature type="region of interest" description="Disordered" evidence="1">
    <location>
        <begin position="29"/>
        <end position="75"/>
    </location>
</feature>
<dbReference type="EMBL" id="VSRR010065162">
    <property type="protein sequence ID" value="MPC84324.1"/>
    <property type="molecule type" value="Genomic_DNA"/>
</dbReference>
<evidence type="ECO:0000313" key="3">
    <source>
        <dbReference type="Proteomes" id="UP000324222"/>
    </source>
</evidence>
<keyword evidence="3" id="KW-1185">Reference proteome</keyword>
<evidence type="ECO:0000313" key="2">
    <source>
        <dbReference type="EMBL" id="MPC84324.1"/>
    </source>
</evidence>
<dbReference type="Proteomes" id="UP000324222">
    <property type="component" value="Unassembled WGS sequence"/>
</dbReference>
<proteinExistence type="predicted"/>